<gene>
    <name evidence="3" type="ORF">GCM10007971_29640</name>
</gene>
<dbReference type="SUPFAM" id="SSF47413">
    <property type="entry name" value="lambda repressor-like DNA-binding domains"/>
    <property type="match status" value="1"/>
</dbReference>
<keyword evidence="4" id="KW-1185">Reference proteome</keyword>
<protein>
    <submittedName>
        <fullName evidence="3">XRE family transcriptional regulator</fullName>
    </submittedName>
</protein>
<sequence>MDVGARLKEARIAKGLSLESLQETTKIQKRYLVAIEEGNFHLLPGKFYARAFIKEYATAVGLDSDELLKEHKEEIPKSETESEIQYTRVERSKENAAERSGAFFSVLPKIIVVLLIIGIIGAGIWFYYQSYSPNDPQEIEESDEVIIKDPSENNQDASGAEGNSAKEDDATDDAEEEEKEEDSTEEETEEITFEVEEVGTGSPPESTVAITNPGDKLIFQFESESSVWLDVKNSAGEVFYGGFVTSDNSPVEVDVTGQESIFLNIGSTPNLDITINDVPFEYPVDPTEKDHQRLWFNTK</sequence>
<keyword evidence="2" id="KW-0812">Transmembrane</keyword>
<dbReference type="Gene3D" id="1.10.260.40">
    <property type="entry name" value="lambda repressor-like DNA-binding domains"/>
    <property type="match status" value="1"/>
</dbReference>
<keyword evidence="2" id="KW-0472">Membrane</keyword>
<dbReference type="InterPro" id="IPR001387">
    <property type="entry name" value="Cro/C1-type_HTH"/>
</dbReference>
<accession>A0A917Y111</accession>
<reference evidence="3" key="2">
    <citation type="submission" date="2020-09" db="EMBL/GenBank/DDBJ databases">
        <authorList>
            <person name="Sun Q."/>
            <person name="Ohkuma M."/>
        </authorList>
    </citation>
    <scope>NUCLEOTIDE SEQUENCE</scope>
    <source>
        <strain evidence="3">JCM 17251</strain>
    </source>
</reference>
<dbReference type="InterPro" id="IPR010982">
    <property type="entry name" value="Lambda_DNA-bd_dom_sf"/>
</dbReference>
<feature type="transmembrane region" description="Helical" evidence="2">
    <location>
        <begin position="101"/>
        <end position="128"/>
    </location>
</feature>
<name>A0A917Y111_9BACI</name>
<proteinExistence type="predicted"/>
<evidence type="ECO:0000313" key="4">
    <source>
        <dbReference type="Proteomes" id="UP000624041"/>
    </source>
</evidence>
<reference evidence="3" key="1">
    <citation type="journal article" date="2014" name="Int. J. Syst. Evol. Microbiol.">
        <title>Complete genome sequence of Corynebacterium casei LMG S-19264T (=DSM 44701T), isolated from a smear-ripened cheese.</title>
        <authorList>
            <consortium name="US DOE Joint Genome Institute (JGI-PGF)"/>
            <person name="Walter F."/>
            <person name="Albersmeier A."/>
            <person name="Kalinowski J."/>
            <person name="Ruckert C."/>
        </authorList>
    </citation>
    <scope>NUCLEOTIDE SEQUENCE</scope>
    <source>
        <strain evidence="3">JCM 17251</strain>
    </source>
</reference>
<feature type="region of interest" description="Disordered" evidence="1">
    <location>
        <begin position="150"/>
        <end position="207"/>
    </location>
</feature>
<organism evidence="3 4">
    <name type="scientific">Oceanobacillus indicireducens</name>
    <dbReference type="NCBI Taxonomy" id="1004261"/>
    <lineage>
        <taxon>Bacteria</taxon>
        <taxon>Bacillati</taxon>
        <taxon>Bacillota</taxon>
        <taxon>Bacilli</taxon>
        <taxon>Bacillales</taxon>
        <taxon>Bacillaceae</taxon>
        <taxon>Oceanobacillus</taxon>
    </lineage>
</organism>
<evidence type="ECO:0000313" key="3">
    <source>
        <dbReference type="EMBL" id="GGN63087.1"/>
    </source>
</evidence>
<dbReference type="EMBL" id="BMOS01000025">
    <property type="protein sequence ID" value="GGN63087.1"/>
    <property type="molecule type" value="Genomic_DNA"/>
</dbReference>
<dbReference type="CDD" id="cd00093">
    <property type="entry name" value="HTH_XRE"/>
    <property type="match status" value="1"/>
</dbReference>
<feature type="compositionally biased region" description="Acidic residues" evidence="1">
    <location>
        <begin position="169"/>
        <end position="197"/>
    </location>
</feature>
<dbReference type="PANTHER" id="PTHR34475">
    <property type="match status" value="1"/>
</dbReference>
<dbReference type="RefSeq" id="WP_188858513.1">
    <property type="nucleotide sequence ID" value="NZ_BMOS01000025.1"/>
</dbReference>
<dbReference type="InterPro" id="IPR050400">
    <property type="entry name" value="Bact_Cytoskel_RodZ"/>
</dbReference>
<dbReference type="Proteomes" id="UP000624041">
    <property type="component" value="Unassembled WGS sequence"/>
</dbReference>
<dbReference type="AlphaFoldDB" id="A0A917Y111"/>
<dbReference type="Pfam" id="PF13413">
    <property type="entry name" value="HTH_25"/>
    <property type="match status" value="1"/>
</dbReference>
<evidence type="ECO:0000256" key="1">
    <source>
        <dbReference type="SAM" id="MobiDB-lite"/>
    </source>
</evidence>
<dbReference type="PANTHER" id="PTHR34475:SF1">
    <property type="entry name" value="CYTOSKELETON PROTEIN RODZ"/>
    <property type="match status" value="1"/>
</dbReference>
<evidence type="ECO:0000256" key="2">
    <source>
        <dbReference type="SAM" id="Phobius"/>
    </source>
</evidence>
<dbReference type="GO" id="GO:0003677">
    <property type="term" value="F:DNA binding"/>
    <property type="evidence" value="ECO:0007669"/>
    <property type="project" value="InterPro"/>
</dbReference>
<keyword evidence="2" id="KW-1133">Transmembrane helix</keyword>
<comment type="caution">
    <text evidence="3">The sequence shown here is derived from an EMBL/GenBank/DDBJ whole genome shotgun (WGS) entry which is preliminary data.</text>
</comment>